<dbReference type="PATRIC" id="fig|38300.4.peg.7339"/>
<dbReference type="PANTHER" id="PTHR33164:SF103">
    <property type="entry name" value="REGULATORY PROTEIN MARR"/>
    <property type="match status" value="1"/>
</dbReference>
<dbReference type="InterPro" id="IPR039422">
    <property type="entry name" value="MarR/SlyA-like"/>
</dbReference>
<evidence type="ECO:0000256" key="2">
    <source>
        <dbReference type="ARBA" id="ARBA00023125"/>
    </source>
</evidence>
<dbReference type="Gene3D" id="1.10.10.10">
    <property type="entry name" value="Winged helix-like DNA-binding domain superfamily/Winged helix DNA-binding domain"/>
    <property type="match status" value="1"/>
</dbReference>
<dbReference type="RefSeq" id="WP_005321506.1">
    <property type="nucleotide sequence ID" value="NZ_CP011340.1"/>
</dbReference>
<dbReference type="GeneID" id="97231957"/>
<dbReference type="Pfam" id="PF12802">
    <property type="entry name" value="MarR_2"/>
    <property type="match status" value="1"/>
</dbReference>
<dbReference type="AlphaFoldDB" id="A0A0M4DQZ9"/>
<dbReference type="EMBL" id="CP011340">
    <property type="protein sequence ID" value="ALC25317.1"/>
    <property type="molecule type" value="Genomic_DNA"/>
</dbReference>
<evidence type="ECO:0000313" key="4">
    <source>
        <dbReference type="EMBL" id="ALC25317.1"/>
    </source>
</evidence>
<dbReference type="PROSITE" id="PS01117">
    <property type="entry name" value="HTH_MARR_1"/>
    <property type="match status" value="1"/>
</dbReference>
<dbReference type="InterPro" id="IPR036388">
    <property type="entry name" value="WH-like_DNA-bd_sf"/>
</dbReference>
<dbReference type="SMART" id="SM00347">
    <property type="entry name" value="HTH_MARR"/>
    <property type="match status" value="1"/>
</dbReference>
<accession>A0A0M4DQZ9</accession>
<dbReference type="Proteomes" id="UP000060513">
    <property type="component" value="Chromosome"/>
</dbReference>
<dbReference type="PANTHER" id="PTHR33164">
    <property type="entry name" value="TRANSCRIPTIONAL REGULATOR, MARR FAMILY"/>
    <property type="match status" value="1"/>
</dbReference>
<dbReference type="OMA" id="EHHDGIN"/>
<dbReference type="SUPFAM" id="SSF46785">
    <property type="entry name" value="Winged helix' DNA-binding domain"/>
    <property type="match status" value="1"/>
</dbReference>
<organism evidence="4">
    <name type="scientific">Streptomyces pristinaespiralis</name>
    <dbReference type="NCBI Taxonomy" id="38300"/>
    <lineage>
        <taxon>Bacteria</taxon>
        <taxon>Bacillati</taxon>
        <taxon>Actinomycetota</taxon>
        <taxon>Actinomycetes</taxon>
        <taxon>Kitasatosporales</taxon>
        <taxon>Streptomycetaceae</taxon>
        <taxon>Streptomyces</taxon>
    </lineage>
</organism>
<protein>
    <submittedName>
        <fullName evidence="4">MarR family transcriptional regulator</fullName>
    </submittedName>
</protein>
<dbReference type="OrthoDB" id="3830756at2"/>
<dbReference type="PROSITE" id="PS50995">
    <property type="entry name" value="HTH_MARR_2"/>
    <property type="match status" value="1"/>
</dbReference>
<dbReference type="InterPro" id="IPR036390">
    <property type="entry name" value="WH_DNA-bd_sf"/>
</dbReference>
<name>A0A0M4DQZ9_STRPR</name>
<reference evidence="4 5" key="1">
    <citation type="submission" date="2015-08" db="EMBL/GenBank/DDBJ databases">
        <title>Genome sequence of the pristinamycin over-producing bacterium Streptomyces pristinaespiralis HCCB10218.</title>
        <authorList>
            <person name="Tian J."/>
            <person name="Yang J."/>
            <person name="Li L."/>
            <person name="Ruan L."/>
            <person name="Wei W."/>
            <person name="Zheng G."/>
            <person name="Wei Z."/>
            <person name="Yang S."/>
            <person name="Ge M."/>
            <person name="Jiang W."/>
            <person name="Lu Y."/>
        </authorList>
    </citation>
    <scope>NUCLEOTIDE SEQUENCE [LARGE SCALE GENOMIC DNA]</scope>
    <source>
        <strain evidence="4 5">HCCB 10218</strain>
    </source>
</reference>
<sequence>MDANRTPSRPPRQTAAGAARAARELIELLEVLWERGRDLVPPAPVSASQLRVLYGLDHEEGMNLRTLGELLDAAPPSVSRLCDRLEALGLVRRLPSAHSRRELELHLTGRGKAYLRDLRARRQEALEEAIATMTPSDRRALLNGLTSFQDAVDDVGPAPWRKPSTGDARSA</sequence>
<dbReference type="STRING" id="38300.SPRI_7011"/>
<dbReference type="GO" id="GO:0003700">
    <property type="term" value="F:DNA-binding transcription factor activity"/>
    <property type="evidence" value="ECO:0007669"/>
    <property type="project" value="InterPro"/>
</dbReference>
<dbReference type="KEGG" id="spri:SPRI_7011"/>
<proteinExistence type="predicted"/>
<evidence type="ECO:0000256" key="3">
    <source>
        <dbReference type="ARBA" id="ARBA00023163"/>
    </source>
</evidence>
<keyword evidence="3" id="KW-0804">Transcription</keyword>
<dbReference type="GO" id="GO:0006950">
    <property type="term" value="P:response to stress"/>
    <property type="evidence" value="ECO:0007669"/>
    <property type="project" value="TreeGrafter"/>
</dbReference>
<keyword evidence="1" id="KW-0805">Transcription regulation</keyword>
<keyword evidence="2" id="KW-0238">DNA-binding</keyword>
<dbReference type="InterPro" id="IPR000835">
    <property type="entry name" value="HTH_MarR-typ"/>
</dbReference>
<gene>
    <name evidence="4" type="ORF">SPRI_7011</name>
</gene>
<evidence type="ECO:0000313" key="5">
    <source>
        <dbReference type="Proteomes" id="UP000060513"/>
    </source>
</evidence>
<dbReference type="InterPro" id="IPR023187">
    <property type="entry name" value="Tscrpt_reg_MarR-type_CS"/>
</dbReference>
<dbReference type="GO" id="GO:0003677">
    <property type="term" value="F:DNA binding"/>
    <property type="evidence" value="ECO:0007669"/>
    <property type="project" value="UniProtKB-KW"/>
</dbReference>
<evidence type="ECO:0000256" key="1">
    <source>
        <dbReference type="ARBA" id="ARBA00023015"/>
    </source>
</evidence>